<name>A0A6A7B5C9_9PLEO</name>
<dbReference type="GO" id="GO:0001164">
    <property type="term" value="F:RNA polymerase I core promoter sequence-specific DNA binding"/>
    <property type="evidence" value="ECO:0007669"/>
    <property type="project" value="InterPro"/>
</dbReference>
<dbReference type="Pfam" id="PF04090">
    <property type="entry name" value="Rrn11"/>
    <property type="match status" value="1"/>
</dbReference>
<organism evidence="2 3">
    <name type="scientific">Plenodomus tracheiphilus IPT5</name>
    <dbReference type="NCBI Taxonomy" id="1408161"/>
    <lineage>
        <taxon>Eukaryota</taxon>
        <taxon>Fungi</taxon>
        <taxon>Dikarya</taxon>
        <taxon>Ascomycota</taxon>
        <taxon>Pezizomycotina</taxon>
        <taxon>Dothideomycetes</taxon>
        <taxon>Pleosporomycetidae</taxon>
        <taxon>Pleosporales</taxon>
        <taxon>Pleosporineae</taxon>
        <taxon>Leptosphaeriaceae</taxon>
        <taxon>Plenodomus</taxon>
    </lineage>
</organism>
<sequence>MQHFASQLRSEQQTTHSVRASHYRRKRAAKSDPADVEASSASPEPQGKSSSRQQSHQQSHASSFASAEIAQLRLAGLLPEDDDQVPAAPFPHAPARAARAHYGHAKAHEDMAKLPVPLYAVHNESDTRYIQGQRTATALKKTHLDVVSTLMHTCLLRGDYIRAGRAWGLILRTQVAGGHPVDPRNNGRWGIGAEILLHREPQTASMQGNHVLDASRVSGDDIFSDEGFELAREYYERLIVQYPHRRFAPTATDERTFYPAMFSLWIFEVCEKSKRARATLRDRPAEPPGMYRSASIDSISGPDDEDTNAKEEAIRVKELAHALEIAERLDRLVVSPPFDKQVSLLQLRGHVSLWLSDLIIGKMTFDEDWDMDSSFEDSIDQSNLPKEGHNRLINAQRELLQAQGFFTRAEALGARGQTATTSSINIRLREVARRLKEPHG</sequence>
<feature type="compositionally biased region" description="Basic residues" evidence="1">
    <location>
        <begin position="19"/>
        <end position="28"/>
    </location>
</feature>
<evidence type="ECO:0000256" key="1">
    <source>
        <dbReference type="SAM" id="MobiDB-lite"/>
    </source>
</evidence>
<dbReference type="EMBL" id="MU006306">
    <property type="protein sequence ID" value="KAF2850533.1"/>
    <property type="molecule type" value="Genomic_DNA"/>
</dbReference>
<accession>A0A6A7B5C9</accession>
<evidence type="ECO:0000313" key="2">
    <source>
        <dbReference type="EMBL" id="KAF2850533.1"/>
    </source>
</evidence>
<dbReference type="Proteomes" id="UP000799423">
    <property type="component" value="Unassembled WGS sequence"/>
</dbReference>
<keyword evidence="3" id="KW-1185">Reference proteome</keyword>
<reference evidence="2" key="1">
    <citation type="submission" date="2020-01" db="EMBL/GenBank/DDBJ databases">
        <authorList>
            <consortium name="DOE Joint Genome Institute"/>
            <person name="Haridas S."/>
            <person name="Albert R."/>
            <person name="Binder M."/>
            <person name="Bloem J."/>
            <person name="Labutti K."/>
            <person name="Salamov A."/>
            <person name="Andreopoulos B."/>
            <person name="Baker S.E."/>
            <person name="Barry K."/>
            <person name="Bills G."/>
            <person name="Bluhm B.H."/>
            <person name="Cannon C."/>
            <person name="Castanera R."/>
            <person name="Culley D.E."/>
            <person name="Daum C."/>
            <person name="Ezra D."/>
            <person name="Gonzalez J.B."/>
            <person name="Henrissat B."/>
            <person name="Kuo A."/>
            <person name="Liang C."/>
            <person name="Lipzen A."/>
            <person name="Lutzoni F."/>
            <person name="Magnuson J."/>
            <person name="Mondo S."/>
            <person name="Nolan M."/>
            <person name="Ohm R."/>
            <person name="Pangilinan J."/>
            <person name="Park H.-J."/>
            <person name="Ramirez L."/>
            <person name="Alfaro M."/>
            <person name="Sun H."/>
            <person name="Tritt A."/>
            <person name="Yoshinaga Y."/>
            <person name="Zwiers L.-H."/>
            <person name="Turgeon B.G."/>
            <person name="Goodwin S.B."/>
            <person name="Spatafora J.W."/>
            <person name="Crous P.W."/>
            <person name="Grigoriev I.V."/>
        </authorList>
    </citation>
    <scope>NUCLEOTIDE SEQUENCE</scope>
    <source>
        <strain evidence="2">IPT5</strain>
    </source>
</reference>
<protein>
    <submittedName>
        <fullName evidence="2">Uncharacterized protein</fullName>
    </submittedName>
</protein>
<dbReference type="AlphaFoldDB" id="A0A6A7B5C9"/>
<dbReference type="InterPro" id="IPR007224">
    <property type="entry name" value="TIF_Rrn11"/>
</dbReference>
<dbReference type="GO" id="GO:0001181">
    <property type="term" value="F:RNA polymerase I general transcription initiation factor activity"/>
    <property type="evidence" value="ECO:0007669"/>
    <property type="project" value="InterPro"/>
</dbReference>
<feature type="region of interest" description="Disordered" evidence="1">
    <location>
        <begin position="281"/>
        <end position="308"/>
    </location>
</feature>
<feature type="compositionally biased region" description="Low complexity" evidence="1">
    <location>
        <begin position="49"/>
        <end position="65"/>
    </location>
</feature>
<dbReference type="PANTHER" id="PTHR28244">
    <property type="entry name" value="RNA POLYMERASE I-SPECIFIC TRANSCRIPTION INITIATION FACTOR RRN11"/>
    <property type="match status" value="1"/>
</dbReference>
<dbReference type="OrthoDB" id="2159786at2759"/>
<feature type="compositionally biased region" description="Polar residues" evidence="1">
    <location>
        <begin position="1"/>
        <end position="18"/>
    </location>
</feature>
<evidence type="ECO:0000313" key="3">
    <source>
        <dbReference type="Proteomes" id="UP000799423"/>
    </source>
</evidence>
<dbReference type="InterPro" id="IPR053029">
    <property type="entry name" value="RNA_pol_I-specific_init_factor"/>
</dbReference>
<dbReference type="PANTHER" id="PTHR28244:SF1">
    <property type="entry name" value="RNA POLYMERASE I-SPECIFIC TRANSCRIPTION INITIATION FACTOR RRN11"/>
    <property type="match status" value="1"/>
</dbReference>
<proteinExistence type="predicted"/>
<dbReference type="GO" id="GO:0070860">
    <property type="term" value="C:RNA polymerase I core factor complex"/>
    <property type="evidence" value="ECO:0007669"/>
    <property type="project" value="TreeGrafter"/>
</dbReference>
<gene>
    <name evidence="2" type="ORF">T440DRAFT_91075</name>
</gene>
<dbReference type="GO" id="GO:0017025">
    <property type="term" value="F:TBP-class protein binding"/>
    <property type="evidence" value="ECO:0007669"/>
    <property type="project" value="TreeGrafter"/>
</dbReference>
<feature type="region of interest" description="Disordered" evidence="1">
    <location>
        <begin position="1"/>
        <end position="65"/>
    </location>
</feature>
<dbReference type="GO" id="GO:0042790">
    <property type="term" value="P:nucleolar large rRNA transcription by RNA polymerase I"/>
    <property type="evidence" value="ECO:0007669"/>
    <property type="project" value="TreeGrafter"/>
</dbReference>